<keyword evidence="3" id="KW-1185">Reference proteome</keyword>
<reference evidence="3" key="1">
    <citation type="submission" date="2016-09" db="EMBL/GenBank/DDBJ databases">
        <authorList>
            <person name="Jeantristanb JTB J.-T."/>
            <person name="Ricardo R."/>
        </authorList>
    </citation>
    <scope>NUCLEOTIDE SEQUENCE [LARGE SCALE GENOMIC DNA]</scope>
</reference>
<name>A0A238FCN1_9BASI</name>
<dbReference type="OrthoDB" id="244495at2759"/>
<feature type="region of interest" description="Disordered" evidence="1">
    <location>
        <begin position="104"/>
        <end position="137"/>
    </location>
</feature>
<evidence type="ECO:0000313" key="2">
    <source>
        <dbReference type="EMBL" id="SCV71590.1"/>
    </source>
</evidence>
<dbReference type="PANTHER" id="PTHR15615:SF27">
    <property type="entry name" value="PHO85 CYCLIN CLG1"/>
    <property type="match status" value="1"/>
</dbReference>
<gene>
    <name evidence="2" type="ORF">BQ2448_3178</name>
</gene>
<sequence length="732" mass="80446">MISVVDPRRTRNNKALSSIQIPTVPKTSRHLKANRYRLNHSSPLLSPARTLSLSPRERAVREDSVLAMNEYDRSLSSLSAPISSSMHHGPAEPFVLIADPRSQPPQPWAYPDRESSFKPMPPPSAAISPLPSSSSTSPRLLEISSLSTFAAEYFVYLWFAPPVPSPGKLPSFNFSKHQTQVSHSVVILALLLVARLKARNQITGSPGSEFRALIISLMIANKVVDDNTYTAKTWAEVSSLDLKPLVAGEAEFLQGLEWSVHVTERDFNAWVKLLQGHISTRKAQHAAYLSRPRHQLEQGYYRTGPTSPLASRHNGTELHGLGLIATDQTESDNVPSKRLRLVTRDDNFHFARRLSSGMENAAGRKGLLTPTETTSRGDATRSSPTLTYGMGSTWNQPSTQSAPRLRPSSSHSTGSMTVSPLAGRQRAPPTSSRPHTLSPSGRIRHRHSKSIPPHITSNITSTWPTSSSMQPLCSEQTYPLATAASGGKRRADEAFGYSTAQHAEREAAWMKRSISVGCPPAPQRSFYVHPAHMYPSPAYSSPGARLLFPASPQPQSYERSGPQSSRRRSDELTMPDEGPFGVLAHAFSPQPDLGPRRFRPEQLDYYSLAAGQRPGLLHEEGKASFEVPYLRQNRLYASTTPSHLGPSPSSPHHMSPRSCLNPGLTHDSPPYRSQQNSPVGFAYYPSDVLAPTMHRSASRDLPYSLQRCRPRFANSGPSGIMWTQNVASSISP</sequence>
<feature type="region of interest" description="Disordered" evidence="1">
    <location>
        <begin position="638"/>
        <end position="676"/>
    </location>
</feature>
<dbReference type="Gene3D" id="1.10.472.10">
    <property type="entry name" value="Cyclin-like"/>
    <property type="match status" value="1"/>
</dbReference>
<feature type="region of interest" description="Disordered" evidence="1">
    <location>
        <begin position="354"/>
        <end position="471"/>
    </location>
</feature>
<dbReference type="PANTHER" id="PTHR15615">
    <property type="match status" value="1"/>
</dbReference>
<feature type="compositionally biased region" description="Low complexity" evidence="1">
    <location>
        <begin position="125"/>
        <end position="137"/>
    </location>
</feature>
<organism evidence="2 3">
    <name type="scientific">Microbotryum intermedium</name>
    <dbReference type="NCBI Taxonomy" id="269621"/>
    <lineage>
        <taxon>Eukaryota</taxon>
        <taxon>Fungi</taxon>
        <taxon>Dikarya</taxon>
        <taxon>Basidiomycota</taxon>
        <taxon>Pucciniomycotina</taxon>
        <taxon>Microbotryomycetes</taxon>
        <taxon>Microbotryales</taxon>
        <taxon>Microbotryaceae</taxon>
        <taxon>Microbotryum</taxon>
    </lineage>
</organism>
<dbReference type="InterPro" id="IPR013922">
    <property type="entry name" value="Cyclin_PHO80-like"/>
</dbReference>
<dbReference type="GO" id="GO:0019901">
    <property type="term" value="F:protein kinase binding"/>
    <property type="evidence" value="ECO:0007669"/>
    <property type="project" value="InterPro"/>
</dbReference>
<feature type="compositionally biased region" description="Low complexity" evidence="1">
    <location>
        <begin position="638"/>
        <end position="658"/>
    </location>
</feature>
<feature type="compositionally biased region" description="Polar residues" evidence="1">
    <location>
        <begin position="553"/>
        <end position="564"/>
    </location>
</feature>
<feature type="compositionally biased region" description="Polar residues" evidence="1">
    <location>
        <begin position="370"/>
        <end position="402"/>
    </location>
</feature>
<proteinExistence type="predicted"/>
<dbReference type="STRING" id="269621.A0A238FCN1"/>
<evidence type="ECO:0000256" key="1">
    <source>
        <dbReference type="SAM" id="MobiDB-lite"/>
    </source>
</evidence>
<dbReference type="GO" id="GO:0000307">
    <property type="term" value="C:cyclin-dependent protein kinase holoenzyme complex"/>
    <property type="evidence" value="ECO:0007669"/>
    <property type="project" value="TreeGrafter"/>
</dbReference>
<feature type="compositionally biased region" description="Polar residues" evidence="1">
    <location>
        <begin position="428"/>
        <end position="439"/>
    </location>
</feature>
<dbReference type="GO" id="GO:0005634">
    <property type="term" value="C:nucleus"/>
    <property type="evidence" value="ECO:0007669"/>
    <property type="project" value="TreeGrafter"/>
</dbReference>
<dbReference type="GO" id="GO:0016538">
    <property type="term" value="F:cyclin-dependent protein serine/threonine kinase regulator activity"/>
    <property type="evidence" value="ECO:0007669"/>
    <property type="project" value="TreeGrafter"/>
</dbReference>
<dbReference type="CDD" id="cd20557">
    <property type="entry name" value="CYCLIN_ScPCL1-like"/>
    <property type="match status" value="1"/>
</dbReference>
<feature type="compositionally biased region" description="Low complexity" evidence="1">
    <location>
        <begin position="408"/>
        <end position="419"/>
    </location>
</feature>
<feature type="region of interest" description="Disordered" evidence="1">
    <location>
        <begin position="546"/>
        <end position="598"/>
    </location>
</feature>
<dbReference type="Proteomes" id="UP000198372">
    <property type="component" value="Unassembled WGS sequence"/>
</dbReference>
<dbReference type="AlphaFoldDB" id="A0A238FCN1"/>
<evidence type="ECO:0000313" key="3">
    <source>
        <dbReference type="Proteomes" id="UP000198372"/>
    </source>
</evidence>
<dbReference type="EMBL" id="FMSP01000007">
    <property type="protein sequence ID" value="SCV71590.1"/>
    <property type="molecule type" value="Genomic_DNA"/>
</dbReference>
<accession>A0A238FCN1</accession>
<protein>
    <submittedName>
        <fullName evidence="2">BQ2448_3178 protein</fullName>
    </submittedName>
</protein>
<feature type="compositionally biased region" description="Polar residues" evidence="1">
    <location>
        <begin position="455"/>
        <end position="471"/>
    </location>
</feature>